<protein>
    <submittedName>
        <fullName evidence="1">Uncharacterized protein</fullName>
    </submittedName>
</protein>
<evidence type="ECO:0000313" key="2">
    <source>
        <dbReference type="Proteomes" id="UP000008370"/>
    </source>
</evidence>
<dbReference type="KEGG" id="pco:PHACADRAFT_108187"/>
<dbReference type="EMBL" id="JH930708">
    <property type="protein sequence ID" value="EKM48825.1"/>
    <property type="molecule type" value="Genomic_DNA"/>
</dbReference>
<dbReference type="AlphaFoldDB" id="K5VQ36"/>
<name>K5VQ36_PHACS</name>
<dbReference type="OrthoDB" id="2798109at2759"/>
<keyword evidence="2" id="KW-1185">Reference proteome</keyword>
<gene>
    <name evidence="1" type="ORF">PHACADRAFT_108187</name>
</gene>
<feature type="non-terminal residue" evidence="1">
    <location>
        <position position="295"/>
    </location>
</feature>
<dbReference type="RefSeq" id="XP_007402624.1">
    <property type="nucleotide sequence ID" value="XM_007402562.1"/>
</dbReference>
<accession>K5VQ36</accession>
<organism evidence="1 2">
    <name type="scientific">Phanerochaete carnosa (strain HHB-10118-sp)</name>
    <name type="common">White-rot fungus</name>
    <name type="synonym">Peniophora carnosa</name>
    <dbReference type="NCBI Taxonomy" id="650164"/>
    <lineage>
        <taxon>Eukaryota</taxon>
        <taxon>Fungi</taxon>
        <taxon>Dikarya</taxon>
        <taxon>Basidiomycota</taxon>
        <taxon>Agaricomycotina</taxon>
        <taxon>Agaricomycetes</taxon>
        <taxon>Polyporales</taxon>
        <taxon>Phanerochaetaceae</taxon>
        <taxon>Phanerochaete</taxon>
    </lineage>
</organism>
<dbReference type="STRING" id="650164.K5VQ36"/>
<dbReference type="InParanoid" id="K5VQ36"/>
<dbReference type="HOGENOM" id="CLU_945116_0_0_1"/>
<reference evidence="1 2" key="1">
    <citation type="journal article" date="2012" name="BMC Genomics">
        <title>Comparative genomics of the white-rot fungi, Phanerochaete carnosa and P. chrysosporium, to elucidate the genetic basis of the distinct wood types they colonize.</title>
        <authorList>
            <person name="Suzuki H."/>
            <person name="MacDonald J."/>
            <person name="Syed K."/>
            <person name="Salamov A."/>
            <person name="Hori C."/>
            <person name="Aerts A."/>
            <person name="Henrissat B."/>
            <person name="Wiebenga A."/>
            <person name="vanKuyk P.A."/>
            <person name="Barry K."/>
            <person name="Lindquist E."/>
            <person name="LaButti K."/>
            <person name="Lapidus A."/>
            <person name="Lucas S."/>
            <person name="Coutinho P."/>
            <person name="Gong Y."/>
            <person name="Samejima M."/>
            <person name="Mahadevan R."/>
            <person name="Abou-Zaid M."/>
            <person name="de Vries R.P."/>
            <person name="Igarashi K."/>
            <person name="Yadav J.S."/>
            <person name="Grigoriev I.V."/>
            <person name="Master E.R."/>
        </authorList>
    </citation>
    <scope>NUCLEOTIDE SEQUENCE [LARGE SCALE GENOMIC DNA]</scope>
    <source>
        <strain evidence="1 2">HHB-10118-sp</strain>
    </source>
</reference>
<sequence>HWAAGRDDLPKQHINVYQDYGRFLAGFGVWVVSRLEKEYDCSSLAINALRGANEVIGGFGVYTSSEVFYLAGIPVFITEREFLSSPSRMARFCDAFWVFACRAHLELEKFLQPYFDGYIIAVDNQQHMKYSYWLHIYAKHQTFMSECMRELVSTYVDTLDLLGACQGQLFVRSPAVGLYDVFEPTYLRNTLERRENNLGGLVFGQELWSKLGDTAPDLEDPLSSVLCTKGISLTAETHLDLPIYEATLFVDKTKLQKASVLSRLYRGENSTKKQLWTIIPNYPENIGSRDRHTTK</sequence>
<dbReference type="GeneID" id="18907502"/>
<proteinExistence type="predicted"/>
<dbReference type="Proteomes" id="UP000008370">
    <property type="component" value="Unassembled WGS sequence"/>
</dbReference>
<evidence type="ECO:0000313" key="1">
    <source>
        <dbReference type="EMBL" id="EKM48825.1"/>
    </source>
</evidence>